<evidence type="ECO:0000256" key="9">
    <source>
        <dbReference type="ARBA" id="ARBA00022884"/>
    </source>
</evidence>
<dbReference type="InterPro" id="IPR029063">
    <property type="entry name" value="SAM-dependent_MTases_sf"/>
</dbReference>
<keyword evidence="7 13" id="KW-0808">Transferase</keyword>
<evidence type="ECO:0000256" key="3">
    <source>
        <dbReference type="ARBA" id="ARBA00012140"/>
    </source>
</evidence>
<dbReference type="InterPro" id="IPR004573">
    <property type="entry name" value="rRNA_ssu_MeTfrase_B"/>
</dbReference>
<comment type="caution">
    <text evidence="15">The sequence shown here is derived from an EMBL/GenBank/DDBJ whole genome shotgun (WGS) entry which is preliminary data.</text>
</comment>
<comment type="catalytic activity">
    <reaction evidence="12">
        <text>cytidine(967) in 16S rRNA + S-adenosyl-L-methionine = 5-methylcytidine(967) in 16S rRNA + S-adenosyl-L-homocysteine + H(+)</text>
        <dbReference type="Rhea" id="RHEA:42748"/>
        <dbReference type="Rhea" id="RHEA-COMP:10219"/>
        <dbReference type="Rhea" id="RHEA-COMP:10220"/>
        <dbReference type="ChEBI" id="CHEBI:15378"/>
        <dbReference type="ChEBI" id="CHEBI:57856"/>
        <dbReference type="ChEBI" id="CHEBI:59789"/>
        <dbReference type="ChEBI" id="CHEBI:74483"/>
        <dbReference type="ChEBI" id="CHEBI:82748"/>
        <dbReference type="EC" id="2.1.1.176"/>
    </reaction>
</comment>
<keyword evidence="5" id="KW-0698">rRNA processing</keyword>
<dbReference type="GO" id="GO:0005737">
    <property type="term" value="C:cytoplasm"/>
    <property type="evidence" value="ECO:0007669"/>
    <property type="project" value="UniProtKB-SubCell"/>
</dbReference>
<dbReference type="AlphaFoldDB" id="A0A9D1P075"/>
<feature type="binding site" evidence="13">
    <location>
        <position position="318"/>
    </location>
    <ligand>
        <name>S-adenosyl-L-methionine</name>
        <dbReference type="ChEBI" id="CHEBI:59789"/>
    </ligand>
</feature>
<keyword evidence="6 13" id="KW-0489">Methyltransferase</keyword>
<dbReference type="Pfam" id="PF01189">
    <property type="entry name" value="Methyltr_RsmB-F"/>
    <property type="match status" value="1"/>
</dbReference>
<evidence type="ECO:0000259" key="14">
    <source>
        <dbReference type="PROSITE" id="PS51686"/>
    </source>
</evidence>
<protein>
    <recommendedName>
        <fullName evidence="3">16S rRNA (cytosine(967)-C(5))-methyltransferase</fullName>
        <ecNumber evidence="3">2.1.1.176</ecNumber>
    </recommendedName>
    <alternativeName>
        <fullName evidence="10">16S rRNA m5C967 methyltransferase</fullName>
    </alternativeName>
    <alternativeName>
        <fullName evidence="11">rRNA (cytosine-C(5)-)-methyltransferase RsmB</fullName>
    </alternativeName>
</protein>
<dbReference type="Pfam" id="PF22458">
    <property type="entry name" value="RsmF-B_ferredox"/>
    <property type="match status" value="1"/>
</dbReference>
<dbReference type="InterPro" id="IPR035926">
    <property type="entry name" value="NusB-like_sf"/>
</dbReference>
<gene>
    <name evidence="15" type="primary">rsmB</name>
    <name evidence="15" type="ORF">IAC80_08130</name>
</gene>
<keyword evidence="4" id="KW-0963">Cytoplasm</keyword>
<dbReference type="NCBIfam" id="NF011494">
    <property type="entry name" value="PRK14902.1"/>
    <property type="match status" value="1"/>
</dbReference>
<feature type="binding site" evidence="13">
    <location>
        <begin position="267"/>
        <end position="273"/>
    </location>
    <ligand>
        <name>S-adenosyl-L-methionine</name>
        <dbReference type="ChEBI" id="CHEBI:59789"/>
    </ligand>
</feature>
<dbReference type="InterPro" id="IPR023267">
    <property type="entry name" value="RCMT"/>
</dbReference>
<dbReference type="CDD" id="cd02440">
    <property type="entry name" value="AdoMet_MTases"/>
    <property type="match status" value="1"/>
</dbReference>
<dbReference type="EC" id="2.1.1.176" evidence="3"/>
<comment type="similarity">
    <text evidence="13">Belongs to the class I-like SAM-binding methyltransferase superfamily. RsmB/NOP family.</text>
</comment>
<dbReference type="Gene3D" id="3.30.70.1170">
    <property type="entry name" value="Sun protein, domain 3"/>
    <property type="match status" value="1"/>
</dbReference>
<organism evidence="15 16">
    <name type="scientific">Candidatus Merdiplasma excrementigallinarum</name>
    <dbReference type="NCBI Taxonomy" id="2840864"/>
    <lineage>
        <taxon>Bacteria</taxon>
        <taxon>Bacillati</taxon>
        <taxon>Bacillota</taxon>
        <taxon>Clostridia</taxon>
        <taxon>Lachnospirales</taxon>
        <taxon>Lachnospiraceae</taxon>
        <taxon>Lachnospiraceae incertae sedis</taxon>
        <taxon>Candidatus Merdiplasma</taxon>
    </lineage>
</organism>
<dbReference type="InterPro" id="IPR049560">
    <property type="entry name" value="MeTrfase_RsmB-F_NOP2_cat"/>
</dbReference>
<accession>A0A9D1P075</accession>
<dbReference type="PANTHER" id="PTHR22807">
    <property type="entry name" value="NOP2 YEAST -RELATED NOL1/NOP2/FMU SUN DOMAIN-CONTAINING"/>
    <property type="match status" value="1"/>
</dbReference>
<comment type="subcellular location">
    <subcellularLocation>
        <location evidence="2">Cytoplasm</location>
    </subcellularLocation>
</comment>
<dbReference type="GO" id="GO:0003723">
    <property type="term" value="F:RNA binding"/>
    <property type="evidence" value="ECO:0007669"/>
    <property type="project" value="UniProtKB-UniRule"/>
</dbReference>
<evidence type="ECO:0000256" key="12">
    <source>
        <dbReference type="ARBA" id="ARBA00047283"/>
    </source>
</evidence>
<feature type="binding site" evidence="13">
    <location>
        <position position="291"/>
    </location>
    <ligand>
        <name>S-adenosyl-L-methionine</name>
        <dbReference type="ChEBI" id="CHEBI:59789"/>
    </ligand>
</feature>
<dbReference type="NCBIfam" id="TIGR00563">
    <property type="entry name" value="rsmB"/>
    <property type="match status" value="1"/>
</dbReference>
<evidence type="ECO:0000256" key="4">
    <source>
        <dbReference type="ARBA" id="ARBA00022490"/>
    </source>
</evidence>
<evidence type="ECO:0000256" key="2">
    <source>
        <dbReference type="ARBA" id="ARBA00004496"/>
    </source>
</evidence>
<evidence type="ECO:0000256" key="8">
    <source>
        <dbReference type="ARBA" id="ARBA00022691"/>
    </source>
</evidence>
<dbReference type="PANTHER" id="PTHR22807:SF53">
    <property type="entry name" value="RIBOSOMAL RNA SMALL SUBUNIT METHYLTRANSFERASE B-RELATED"/>
    <property type="match status" value="1"/>
</dbReference>
<name>A0A9D1P075_9FIRM</name>
<dbReference type="PROSITE" id="PS51686">
    <property type="entry name" value="SAM_MT_RSMB_NOP"/>
    <property type="match status" value="1"/>
</dbReference>
<feature type="binding site" evidence="13">
    <location>
        <position position="336"/>
    </location>
    <ligand>
        <name>S-adenosyl-L-methionine</name>
        <dbReference type="ChEBI" id="CHEBI:59789"/>
    </ligand>
</feature>
<dbReference type="InterPro" id="IPR001678">
    <property type="entry name" value="MeTrfase_RsmB-F_NOP2_dom"/>
</dbReference>
<dbReference type="SUPFAM" id="SSF53335">
    <property type="entry name" value="S-adenosyl-L-methionine-dependent methyltransferases"/>
    <property type="match status" value="1"/>
</dbReference>
<dbReference type="Proteomes" id="UP000886889">
    <property type="component" value="Unassembled WGS sequence"/>
</dbReference>
<reference evidence="15" key="2">
    <citation type="journal article" date="2021" name="PeerJ">
        <title>Extensive microbial diversity within the chicken gut microbiome revealed by metagenomics and culture.</title>
        <authorList>
            <person name="Gilroy R."/>
            <person name="Ravi A."/>
            <person name="Getino M."/>
            <person name="Pursley I."/>
            <person name="Horton D.L."/>
            <person name="Alikhan N.F."/>
            <person name="Baker D."/>
            <person name="Gharbi K."/>
            <person name="Hall N."/>
            <person name="Watson M."/>
            <person name="Adriaenssens E.M."/>
            <person name="Foster-Nyarko E."/>
            <person name="Jarju S."/>
            <person name="Secka A."/>
            <person name="Antonio M."/>
            <person name="Oren A."/>
            <person name="Chaudhuri R.R."/>
            <person name="La Ragione R."/>
            <person name="Hildebrand F."/>
            <person name="Pallen M.J."/>
        </authorList>
    </citation>
    <scope>NUCLEOTIDE SEQUENCE</scope>
    <source>
        <strain evidence="15">ChiBcec6-7307</strain>
    </source>
</reference>
<reference evidence="15" key="1">
    <citation type="submission" date="2020-10" db="EMBL/GenBank/DDBJ databases">
        <authorList>
            <person name="Gilroy R."/>
        </authorList>
    </citation>
    <scope>NUCLEOTIDE SEQUENCE</scope>
    <source>
        <strain evidence="15">ChiBcec6-7307</strain>
    </source>
</reference>
<sequence>MTVTSSVNIREIVLEILMEITEEEAYSHVVIRSVLEKYQYLEKRDRAFISRVSEGTLEYLLQMDYIIECFSKVPVYNMKPLIRNLLRMSVYQLKYMDSVPDSAVCNEAVKIAQRRGFYNLKGFVNGVLRNAARGLDSVVYPDVREDPEQYLSVMYSIPLWIVKKWMAQFDFDTVEAVCRSSHEEKGTTVRCILEKASVEEIIADLQEQNITVRRHPYLDYALEISGYNYIKAIRAFKKGWIQVQDVSSMLVAEIAAPNWGDYCIDVCAAPGGKSLHISEKLRGSGFVEARDISEHKVKLMQENIERTGAINIKAHVEDATEWNRFSHHRADIVLADVPCSGLGVIGKKQDIKYKMTEARQRELVLLQRKILRAAQDYVKPGGVLIYSTCTIGADENQMNLKWLLENYPFRLESIDSYICNELKSKTTGGGYIQLLPGIHQTDGFFIARLRRLEMAKPVIAG</sequence>
<feature type="domain" description="SAM-dependent MTase RsmB/NOP-type" evidence="14">
    <location>
        <begin position="177"/>
        <end position="452"/>
    </location>
</feature>
<dbReference type="InterPro" id="IPR054728">
    <property type="entry name" value="RsmB-like_ferredoxin"/>
</dbReference>
<dbReference type="EMBL" id="DVOS01000065">
    <property type="protein sequence ID" value="HIV23887.1"/>
    <property type="molecule type" value="Genomic_DNA"/>
</dbReference>
<keyword evidence="8 13" id="KW-0949">S-adenosyl-L-methionine</keyword>
<comment type="function">
    <text evidence="1">Specifically methylates the cytosine at position 967 (m5C967) of 16S rRNA.</text>
</comment>
<evidence type="ECO:0000256" key="11">
    <source>
        <dbReference type="ARBA" id="ARBA00031088"/>
    </source>
</evidence>
<dbReference type="SUPFAM" id="SSF48013">
    <property type="entry name" value="NusB-like"/>
    <property type="match status" value="1"/>
</dbReference>
<dbReference type="GO" id="GO:0006355">
    <property type="term" value="P:regulation of DNA-templated transcription"/>
    <property type="evidence" value="ECO:0007669"/>
    <property type="project" value="InterPro"/>
</dbReference>
<dbReference type="Gene3D" id="3.40.50.150">
    <property type="entry name" value="Vaccinia Virus protein VP39"/>
    <property type="match status" value="1"/>
</dbReference>
<keyword evidence="9 13" id="KW-0694">RNA-binding</keyword>
<evidence type="ECO:0000313" key="16">
    <source>
        <dbReference type="Proteomes" id="UP000886889"/>
    </source>
</evidence>
<dbReference type="Gene3D" id="1.10.940.10">
    <property type="entry name" value="NusB-like"/>
    <property type="match status" value="1"/>
</dbReference>
<evidence type="ECO:0000256" key="13">
    <source>
        <dbReference type="PROSITE-ProRule" id="PRU01023"/>
    </source>
</evidence>
<dbReference type="InterPro" id="IPR006027">
    <property type="entry name" value="NusB_RsmB_TIM44"/>
</dbReference>
<evidence type="ECO:0000256" key="1">
    <source>
        <dbReference type="ARBA" id="ARBA00002724"/>
    </source>
</evidence>
<evidence type="ECO:0000256" key="5">
    <source>
        <dbReference type="ARBA" id="ARBA00022552"/>
    </source>
</evidence>
<dbReference type="Pfam" id="PF01029">
    <property type="entry name" value="NusB"/>
    <property type="match status" value="1"/>
</dbReference>
<proteinExistence type="inferred from homology"/>
<evidence type="ECO:0000256" key="7">
    <source>
        <dbReference type="ARBA" id="ARBA00022679"/>
    </source>
</evidence>
<dbReference type="GO" id="GO:0008649">
    <property type="term" value="F:rRNA methyltransferase activity"/>
    <property type="evidence" value="ECO:0007669"/>
    <property type="project" value="InterPro"/>
</dbReference>
<evidence type="ECO:0000256" key="6">
    <source>
        <dbReference type="ARBA" id="ARBA00022603"/>
    </source>
</evidence>
<dbReference type="PRINTS" id="PR02008">
    <property type="entry name" value="RCMTFAMILY"/>
</dbReference>
<evidence type="ECO:0000256" key="10">
    <source>
        <dbReference type="ARBA" id="ARBA00030399"/>
    </source>
</evidence>
<feature type="active site" description="Nucleophile" evidence="13">
    <location>
        <position position="389"/>
    </location>
</feature>
<evidence type="ECO:0000313" key="15">
    <source>
        <dbReference type="EMBL" id="HIV23887.1"/>
    </source>
</evidence>